<proteinExistence type="predicted"/>
<dbReference type="GO" id="GO:0016853">
    <property type="term" value="F:isomerase activity"/>
    <property type="evidence" value="ECO:0007669"/>
    <property type="project" value="UniProtKB-KW"/>
</dbReference>
<keyword evidence="2" id="KW-0413">Isomerase</keyword>
<reference evidence="2 3" key="1">
    <citation type="submission" date="2017-06" db="EMBL/GenBank/DDBJ databases">
        <title>Draft genome sequence of the halophilic bacterium Marinobacter vinifirmus FB1.</title>
        <authorList>
            <person name="Stepanov V.G."/>
            <person name="Roberts D.J."/>
            <person name="Fox G.E."/>
        </authorList>
    </citation>
    <scope>NUCLEOTIDE SEQUENCE [LARGE SCALE GENOMIC DNA]</scope>
    <source>
        <strain evidence="2 3">FB1</strain>
    </source>
</reference>
<accession>A0A7Z1DTH5</accession>
<dbReference type="CDD" id="cd01029">
    <property type="entry name" value="TOPRIM_primases"/>
    <property type="match status" value="1"/>
</dbReference>
<dbReference type="RefSeq" id="WP_094625340.1">
    <property type="nucleotide sequence ID" value="NZ_NEFY01000008.1"/>
</dbReference>
<comment type="caution">
    <text evidence="2">The sequence shown here is derived from an EMBL/GenBank/DDBJ whole genome shotgun (WGS) entry which is preliminary data.</text>
</comment>
<dbReference type="InterPro" id="IPR034154">
    <property type="entry name" value="TOPRIM_DnaG/twinkle"/>
</dbReference>
<name>A0A7Z1DTH5_9GAMM</name>
<feature type="domain" description="Toprim" evidence="1">
    <location>
        <begin position="189"/>
        <end position="288"/>
    </location>
</feature>
<gene>
    <name evidence="2" type="ORF">B9Q17_02320</name>
</gene>
<sequence>MSASVIAFADVLQEAFGPLGWMPIPDGELHRFHVPGDSRGTTNGWYVLFLDGIPAGVYGTWKDGKTRRWCARQPASRAEARQVAERVRLAIRQREAARAEAQRAAAERANQIWPNAQPANPRHFYLEGKRTPPYQTRQNGETLWIPIYGDGLLVNLQQITPDGKKRFLKGGRIKGCYSPLGQPEPEKPLYVCEGFATGATIHAETGAAVACAMTAQNLLSVGRYLRQRYPRSSLIIAGDDDRKAASEGKGNAGVECATKAAQELGCALVLPDFPPEAPLELSDFNDLAVWRATK</sequence>
<organism evidence="2 3">
    <name type="scientific">Marinobacter vinifirmus</name>
    <dbReference type="NCBI Taxonomy" id="355591"/>
    <lineage>
        <taxon>Bacteria</taxon>
        <taxon>Pseudomonadati</taxon>
        <taxon>Pseudomonadota</taxon>
        <taxon>Gammaproteobacteria</taxon>
        <taxon>Pseudomonadales</taxon>
        <taxon>Marinobacteraceae</taxon>
        <taxon>Marinobacter</taxon>
    </lineage>
</organism>
<dbReference type="Pfam" id="PF13362">
    <property type="entry name" value="Toprim_3"/>
    <property type="match status" value="1"/>
</dbReference>
<keyword evidence="3" id="KW-1185">Reference proteome</keyword>
<evidence type="ECO:0000313" key="3">
    <source>
        <dbReference type="Proteomes" id="UP000216984"/>
    </source>
</evidence>
<dbReference type="InterPro" id="IPR006171">
    <property type="entry name" value="TOPRIM_dom"/>
</dbReference>
<dbReference type="Proteomes" id="UP000216984">
    <property type="component" value="Unassembled WGS sequence"/>
</dbReference>
<evidence type="ECO:0000313" key="2">
    <source>
        <dbReference type="EMBL" id="OZC35700.1"/>
    </source>
</evidence>
<dbReference type="EMBL" id="NEFY01000008">
    <property type="protein sequence ID" value="OZC35700.1"/>
    <property type="molecule type" value="Genomic_DNA"/>
</dbReference>
<protein>
    <submittedName>
        <fullName evidence="2">Topoisomerase</fullName>
    </submittedName>
</protein>
<evidence type="ECO:0000259" key="1">
    <source>
        <dbReference type="Pfam" id="PF13362"/>
    </source>
</evidence>
<dbReference type="AlphaFoldDB" id="A0A7Z1DTH5"/>